<dbReference type="EMBL" id="JACXVP010000011">
    <property type="protein sequence ID" value="KAG5577145.1"/>
    <property type="molecule type" value="Genomic_DNA"/>
</dbReference>
<organism evidence="1 2">
    <name type="scientific">Solanum commersonii</name>
    <name type="common">Commerson's wild potato</name>
    <name type="synonym">Commerson's nightshade</name>
    <dbReference type="NCBI Taxonomy" id="4109"/>
    <lineage>
        <taxon>Eukaryota</taxon>
        <taxon>Viridiplantae</taxon>
        <taxon>Streptophyta</taxon>
        <taxon>Embryophyta</taxon>
        <taxon>Tracheophyta</taxon>
        <taxon>Spermatophyta</taxon>
        <taxon>Magnoliopsida</taxon>
        <taxon>eudicotyledons</taxon>
        <taxon>Gunneridae</taxon>
        <taxon>Pentapetalae</taxon>
        <taxon>asterids</taxon>
        <taxon>lamiids</taxon>
        <taxon>Solanales</taxon>
        <taxon>Solanaceae</taxon>
        <taxon>Solanoideae</taxon>
        <taxon>Solaneae</taxon>
        <taxon>Solanum</taxon>
    </lineage>
</organism>
<evidence type="ECO:0000313" key="2">
    <source>
        <dbReference type="Proteomes" id="UP000824120"/>
    </source>
</evidence>
<dbReference type="Proteomes" id="UP000824120">
    <property type="component" value="Chromosome 11"/>
</dbReference>
<reference evidence="1 2" key="1">
    <citation type="submission" date="2020-09" db="EMBL/GenBank/DDBJ databases">
        <title>De no assembly of potato wild relative species, Solanum commersonii.</title>
        <authorList>
            <person name="Cho K."/>
        </authorList>
    </citation>
    <scope>NUCLEOTIDE SEQUENCE [LARGE SCALE GENOMIC DNA]</scope>
    <source>
        <strain evidence="1">LZ3.2</strain>
        <tissue evidence="1">Leaf</tissue>
    </source>
</reference>
<proteinExistence type="predicted"/>
<evidence type="ECO:0000313" key="1">
    <source>
        <dbReference type="EMBL" id="KAG5577145.1"/>
    </source>
</evidence>
<accession>A0A9J5WMK4</accession>
<protein>
    <submittedName>
        <fullName evidence="1">Uncharacterized protein</fullName>
    </submittedName>
</protein>
<comment type="caution">
    <text evidence="1">The sequence shown here is derived from an EMBL/GenBank/DDBJ whole genome shotgun (WGS) entry which is preliminary data.</text>
</comment>
<sequence>MGTTIPPAPVVPRGQTQRYGAKAITSEGKKWYKSHMEAKYFSDVILDDVNLEREFPHIMHHLQELHMGLIFSSSIRVQCCVVREFYMPLLMSSLGLISVLHISRSNMFCVGHNPLQNGFDMGTVIISSHILTLHMNREARVWLRIIMNCLIPGLYFIKVTKDRVCLVYSLMKDPPINVGAVLKSAMRKARSSRGERGLHVTFVHHAPRCDKDKGPENMYGLILTTAEGNRKDDMITARMFGLEILRHRNGCRA</sequence>
<dbReference type="AlphaFoldDB" id="A0A9J5WMK4"/>
<name>A0A9J5WMK4_SOLCO</name>
<keyword evidence="2" id="KW-1185">Reference proteome</keyword>
<gene>
    <name evidence="1" type="ORF">H5410_057279</name>
</gene>